<keyword evidence="1" id="KW-0812">Transmembrane</keyword>
<evidence type="ECO:0000313" key="2">
    <source>
        <dbReference type="EMBL" id="MDT3404054.1"/>
    </source>
</evidence>
<gene>
    <name evidence="2" type="ORF">QE417_003126</name>
</gene>
<sequence length="173" mass="19744">MIKKSYVLAELLWVVAVLLFCWGFAIWLTPATGLFNLDIEVTVYTIPFIVKGFGLIVFPFMLLGIVIYYVKESFYSYRRFLPNTILLCFNFLLLLLIISVPLLISYFFNFKEQGITIYPPLSALPKANSAEMLLVNLAKAGYILYGILIGLMISLVISALLTRRAWSYLPLHQ</sequence>
<accession>A0ABU3GWB0</accession>
<feature type="transmembrane region" description="Helical" evidence="1">
    <location>
        <begin position="7"/>
        <end position="28"/>
    </location>
</feature>
<feature type="transmembrane region" description="Helical" evidence="1">
    <location>
        <begin position="142"/>
        <end position="161"/>
    </location>
</feature>
<evidence type="ECO:0000256" key="1">
    <source>
        <dbReference type="SAM" id="Phobius"/>
    </source>
</evidence>
<keyword evidence="1" id="KW-0472">Membrane</keyword>
<feature type="transmembrane region" description="Helical" evidence="1">
    <location>
        <begin position="48"/>
        <end position="70"/>
    </location>
</feature>
<dbReference type="RefSeq" id="WP_311951394.1">
    <property type="nucleotide sequence ID" value="NZ_JAVLVU010000001.1"/>
</dbReference>
<dbReference type="EMBL" id="JAVLVU010000001">
    <property type="protein sequence ID" value="MDT3404054.1"/>
    <property type="molecule type" value="Genomic_DNA"/>
</dbReference>
<name>A0ABU3GWB0_9SPHI</name>
<proteinExistence type="predicted"/>
<keyword evidence="3" id="KW-1185">Reference proteome</keyword>
<comment type="caution">
    <text evidence="2">The sequence shown here is derived from an EMBL/GenBank/DDBJ whole genome shotgun (WGS) entry which is preliminary data.</text>
</comment>
<organism evidence="2 3">
    <name type="scientific">Mucilaginibacter terrae</name>
    <dbReference type="NCBI Taxonomy" id="1955052"/>
    <lineage>
        <taxon>Bacteria</taxon>
        <taxon>Pseudomonadati</taxon>
        <taxon>Bacteroidota</taxon>
        <taxon>Sphingobacteriia</taxon>
        <taxon>Sphingobacteriales</taxon>
        <taxon>Sphingobacteriaceae</taxon>
        <taxon>Mucilaginibacter</taxon>
    </lineage>
</organism>
<dbReference type="Proteomes" id="UP001258315">
    <property type="component" value="Unassembled WGS sequence"/>
</dbReference>
<feature type="transmembrane region" description="Helical" evidence="1">
    <location>
        <begin position="82"/>
        <end position="108"/>
    </location>
</feature>
<reference evidence="3" key="1">
    <citation type="submission" date="2023-07" db="EMBL/GenBank/DDBJ databases">
        <title>Functional and genomic diversity of the sorghum phyllosphere microbiome.</title>
        <authorList>
            <person name="Shade A."/>
        </authorList>
    </citation>
    <scope>NUCLEOTIDE SEQUENCE [LARGE SCALE GENOMIC DNA]</scope>
    <source>
        <strain evidence="3">SORGH_AS_0422</strain>
    </source>
</reference>
<keyword evidence="1" id="KW-1133">Transmembrane helix</keyword>
<evidence type="ECO:0000313" key="3">
    <source>
        <dbReference type="Proteomes" id="UP001258315"/>
    </source>
</evidence>
<protein>
    <submittedName>
        <fullName evidence="2">Magnesium-transporting ATPase (P-type)</fullName>
    </submittedName>
</protein>